<organism evidence="1 2">
    <name type="scientific">Jeotgalibacillus campisalis</name>
    <dbReference type="NCBI Taxonomy" id="220754"/>
    <lineage>
        <taxon>Bacteria</taxon>
        <taxon>Bacillati</taxon>
        <taxon>Bacillota</taxon>
        <taxon>Bacilli</taxon>
        <taxon>Bacillales</taxon>
        <taxon>Caryophanaceae</taxon>
        <taxon>Jeotgalibacillus</taxon>
    </lineage>
</organism>
<dbReference type="OrthoDB" id="1853564at2"/>
<dbReference type="Proteomes" id="UP000031972">
    <property type="component" value="Unassembled WGS sequence"/>
</dbReference>
<protein>
    <recommendedName>
        <fullName evidence="3">DUF1064 domain-containing protein</fullName>
    </recommendedName>
</protein>
<dbReference type="RefSeq" id="WP_041059770.1">
    <property type="nucleotide sequence ID" value="NZ_JXRR01000017.1"/>
</dbReference>
<dbReference type="EMBL" id="JXRR01000017">
    <property type="protein sequence ID" value="KIL46176.1"/>
    <property type="molecule type" value="Genomic_DNA"/>
</dbReference>
<dbReference type="InterPro" id="IPR009414">
    <property type="entry name" value="DUF1064"/>
</dbReference>
<reference evidence="1 2" key="1">
    <citation type="submission" date="2015-01" db="EMBL/GenBank/DDBJ databases">
        <title>Jeotgalibacillus campisalis genome sequencing.</title>
        <authorList>
            <person name="Goh K.M."/>
            <person name="Chan K.-G."/>
            <person name="Yaakop A.S."/>
            <person name="Ee R."/>
            <person name="Gan H.M."/>
            <person name="Chan C.S."/>
        </authorList>
    </citation>
    <scope>NUCLEOTIDE SEQUENCE [LARGE SCALE GENOMIC DNA]</scope>
    <source>
        <strain evidence="1 2">SF-57</strain>
    </source>
</reference>
<evidence type="ECO:0000313" key="2">
    <source>
        <dbReference type="Proteomes" id="UP000031972"/>
    </source>
</evidence>
<dbReference type="Pfam" id="PF06356">
    <property type="entry name" value="DUF1064"/>
    <property type="match status" value="1"/>
</dbReference>
<dbReference type="AlphaFoldDB" id="A0A0C2VNZ9"/>
<dbReference type="PATRIC" id="fig|220754.4.peg.2865"/>
<gene>
    <name evidence="1" type="ORF">KR50_28510</name>
</gene>
<evidence type="ECO:0000313" key="1">
    <source>
        <dbReference type="EMBL" id="KIL46176.1"/>
    </source>
</evidence>
<comment type="caution">
    <text evidence="1">The sequence shown here is derived from an EMBL/GenBank/DDBJ whole genome shotgun (WGS) entry which is preliminary data.</text>
</comment>
<proteinExistence type="predicted"/>
<evidence type="ECO:0008006" key="3">
    <source>
        <dbReference type="Google" id="ProtNLM"/>
    </source>
</evidence>
<keyword evidence="2" id="KW-1185">Reference proteome</keyword>
<accession>A0A0C2VNZ9</accession>
<sequence>MRPNRPRQKKQPRQWIAKRMVINDIEFDSLSEAAYYKRLLKDEMVQEIETHPQFTIIDTYTVECKRCRGAGRLLNPKTMNLNQCSLCKGKGKREKGGAIYTADFKVTYKDGYVEFIDIKGGPASKDFPLRKKLFEEQTGVELVIVEQKGREFIRKA</sequence>
<name>A0A0C2VNZ9_9BACL</name>